<reference evidence="5 6" key="1">
    <citation type="submission" date="2014-11" db="EMBL/GenBank/DDBJ databases">
        <title>Complete genome sequence and analysis of Lactobacillus hokkaidonensis LOOC260T.</title>
        <authorList>
            <person name="Tanizawa Y."/>
            <person name="Tohno M."/>
            <person name="Kaminuma E."/>
            <person name="Nakamura Y."/>
            <person name="Arita M."/>
        </authorList>
    </citation>
    <scope>NUCLEOTIDE SEQUENCE [LARGE SCALE GENOMIC DNA]</scope>
    <source>
        <strain evidence="5 6">LOOC260</strain>
    </source>
</reference>
<organism evidence="5 6">
    <name type="scientific">Paucilactobacillus hokkaidonensis JCM 18461</name>
    <dbReference type="NCBI Taxonomy" id="1291742"/>
    <lineage>
        <taxon>Bacteria</taxon>
        <taxon>Bacillati</taxon>
        <taxon>Bacillota</taxon>
        <taxon>Bacilli</taxon>
        <taxon>Lactobacillales</taxon>
        <taxon>Lactobacillaceae</taxon>
        <taxon>Paucilactobacillus</taxon>
    </lineage>
</organism>
<accession>A0A0A1GSV4</accession>
<dbReference type="KEGG" id="lho:LOOC260_108320"/>
<evidence type="ECO:0000313" key="5">
    <source>
        <dbReference type="EMBL" id="BAP85372.1"/>
    </source>
</evidence>
<dbReference type="PRINTS" id="PR01002">
    <property type="entry name" value="FLGFLGJ"/>
</dbReference>
<evidence type="ECO:0000313" key="6">
    <source>
        <dbReference type="Proteomes" id="UP000031620"/>
    </source>
</evidence>
<keyword evidence="2" id="KW-0378">Hydrolase</keyword>
<dbReference type="EMBL" id="AP014680">
    <property type="protein sequence ID" value="BAP85372.1"/>
    <property type="molecule type" value="Genomic_DNA"/>
</dbReference>
<evidence type="ECO:0000256" key="2">
    <source>
        <dbReference type="ARBA" id="ARBA00022801"/>
    </source>
</evidence>
<dbReference type="HOGENOM" id="CLU_672319_0_0_9"/>
<comment type="similarity">
    <text evidence="1">Belongs to the glycosyl hydrolase 73 family.</text>
</comment>
<dbReference type="Gene3D" id="4.10.80.30">
    <property type="entry name" value="DNA polymerase, domain 6"/>
    <property type="match status" value="1"/>
</dbReference>
<feature type="compositionally biased region" description="Basic and acidic residues" evidence="3">
    <location>
        <begin position="126"/>
        <end position="144"/>
    </location>
</feature>
<dbReference type="AlphaFoldDB" id="A0A0A1GSV4"/>
<dbReference type="InterPro" id="IPR051056">
    <property type="entry name" value="Glycosyl_Hydrolase_73"/>
</dbReference>
<dbReference type="SMART" id="SM00047">
    <property type="entry name" value="LYZ2"/>
    <property type="match status" value="1"/>
</dbReference>
<dbReference type="InterPro" id="IPR002901">
    <property type="entry name" value="MGlyc_endo_b_GlcNAc-like_dom"/>
</dbReference>
<dbReference type="STRING" id="1291742.LOOC260_108320"/>
<protein>
    <submittedName>
        <fullName evidence="5">N-acetylmuramidase</fullName>
    </submittedName>
</protein>
<feature type="region of interest" description="Disordered" evidence="3">
    <location>
        <begin position="126"/>
        <end position="148"/>
    </location>
</feature>
<evidence type="ECO:0000256" key="1">
    <source>
        <dbReference type="ARBA" id="ARBA00010266"/>
    </source>
</evidence>
<feature type="domain" description="Mannosyl-glycoprotein endo-beta-N-acetylglucosamidase-like" evidence="4">
    <location>
        <begin position="191"/>
        <end position="345"/>
    </location>
</feature>
<dbReference type="Gene3D" id="1.10.530.10">
    <property type="match status" value="1"/>
</dbReference>
<evidence type="ECO:0000259" key="4">
    <source>
        <dbReference type="SMART" id="SM00047"/>
    </source>
</evidence>
<dbReference type="PANTHER" id="PTHR33308:SF9">
    <property type="entry name" value="PEPTIDOGLYCAN HYDROLASE FLGJ"/>
    <property type="match status" value="1"/>
</dbReference>
<evidence type="ECO:0000256" key="3">
    <source>
        <dbReference type="SAM" id="MobiDB-lite"/>
    </source>
</evidence>
<dbReference type="Proteomes" id="UP000031620">
    <property type="component" value="Chromosome"/>
</dbReference>
<dbReference type="PANTHER" id="PTHR33308">
    <property type="entry name" value="PEPTIDOGLYCAN HYDROLASE FLGJ"/>
    <property type="match status" value="1"/>
</dbReference>
<name>A0A0A1GSV4_9LACO</name>
<sequence length="409" mass="45970">MVRVQLVKFSIIILVTGFSLNWIMAPVLATELTQEQINVEKSAASIKAERDFLEQAKLSDEVLLEESGQYQEAYTARWKEIQADFDRGVEFGQLAYEQQIENPIDELTDDKSQFFKLGVHEGYQKAQKESDNEPHVEINNEPQDKNVVSKINSTSVIPSSPHKDDHTKKVDPVISQQQRPMLPNVLSPLPRGVITGDHQKFINRFATTAQIVAQEHNLYASVMIAQAVLESSWGNSGLSQTPYYNLFGIKGLFAGKAVTMQTKEDNGKGNLFTIDGRFRQYPSYRASLDDYATIMLQPIFAKAWRSNTKSYRDATAALTGTYATDTSYAVKLNQIIETYKLTKYDRAPSVQSKPTIISHKLKQNDTLMERQTQKNIGGSPKVKDANISIPSLLGLVGLGISGWWMKRRV</sequence>
<gene>
    <name evidence="5" type="ORF">LOOC260_108320</name>
</gene>
<proteinExistence type="inferred from homology"/>
<dbReference type="GO" id="GO:0004040">
    <property type="term" value="F:amidase activity"/>
    <property type="evidence" value="ECO:0007669"/>
    <property type="project" value="InterPro"/>
</dbReference>
<dbReference type="Pfam" id="PF01832">
    <property type="entry name" value="Glucosaminidase"/>
    <property type="match status" value="1"/>
</dbReference>